<evidence type="ECO:0000313" key="1">
    <source>
        <dbReference type="EMBL" id="GAA57761.1"/>
    </source>
</evidence>
<accession>G7YXT1</accession>
<reference key="2">
    <citation type="submission" date="2011-10" db="EMBL/GenBank/DDBJ databases">
        <title>The genome and transcriptome sequence of Clonorchis sinensis provide insights into the carcinogenic liver fluke.</title>
        <authorList>
            <person name="Wang X."/>
            <person name="Huang Y."/>
            <person name="Chen W."/>
            <person name="Liu H."/>
            <person name="Guo L."/>
            <person name="Chen Y."/>
            <person name="Luo F."/>
            <person name="Zhou W."/>
            <person name="Sun J."/>
            <person name="Mao Q."/>
            <person name="Liang P."/>
            <person name="Zhou C."/>
            <person name="Tian Y."/>
            <person name="Men J."/>
            <person name="Lv X."/>
            <person name="Huang L."/>
            <person name="Zhou J."/>
            <person name="Hu Y."/>
            <person name="Li R."/>
            <person name="Zhang F."/>
            <person name="Lei H."/>
            <person name="Li X."/>
            <person name="Hu X."/>
            <person name="Liang C."/>
            <person name="Xu J."/>
            <person name="Wu Z."/>
            <person name="Yu X."/>
        </authorList>
    </citation>
    <scope>NUCLEOTIDE SEQUENCE</scope>
    <source>
        <strain>Henan</strain>
    </source>
</reference>
<keyword evidence="2" id="KW-1185">Reference proteome</keyword>
<evidence type="ECO:0000313" key="2">
    <source>
        <dbReference type="Proteomes" id="UP000008909"/>
    </source>
</evidence>
<sequence length="602" mass="67250">QLQQQKPKLLFEDVQLLTPFSSFSLSTLSRFIAKIIKNKTEDDTQEPSELAAVTIPPTFIRSSRKLYSLVLKDGLVIQVTSRTRSQNGAPPVVPEKHLYDSLTQAGRRLQGPADDSGTEVISEWLMVGGKLPHVHPTVSCIRGYIDIPGLHAAPYSAPHKCFNTGKCSLTSRRSYDLERRLDENKDFGVKKLLNSPSADEPKGNYPNQTVGTVGIVSTSEYDVAKMSINHRSKPFQMPFNQGLESDIVVVTSHFMYDIKYNTEDIKSDFMAAVMKWSKARSTLFRILCYVTRTAVKGCRSPLKLRPVNGANQYGKALEAIHSCVIPTKNFQQCASRGANTLLSESTSRGHVLNESSSGDFGDGAACGRLVKSSTVDQQNRPISLAGRNPNKMNHAVSTPYTMEGNTGNIQTFVKTSTVCIDRSRAKGAKINSHIYWFHQLLTYKTQKTHIRSKIKTEGSGNLRLPLHLESERFVCAPSHSLALGPHPLGICITTDNAIITEPSLLYIIFIFECELCDSECWQDQQWYNEHSKQTRFHKLSWSDDGDSESHVKFLKFVDVSPHERCSSSLFEKICKLAAQPSGQINKHLFIWQCVLLFRVDGS</sequence>
<gene>
    <name evidence="1" type="ORF">CLF_113168</name>
</gene>
<dbReference type="Proteomes" id="UP000008909">
    <property type="component" value="Unassembled WGS sequence"/>
</dbReference>
<protein>
    <submittedName>
        <fullName evidence="1">Uncharacterized protein</fullName>
    </submittedName>
</protein>
<reference evidence="1" key="1">
    <citation type="journal article" date="2011" name="Genome Biol.">
        <title>The draft genome of the carcinogenic human liver fluke Clonorchis sinensis.</title>
        <authorList>
            <person name="Wang X."/>
            <person name="Chen W."/>
            <person name="Huang Y."/>
            <person name="Sun J."/>
            <person name="Men J."/>
            <person name="Liu H."/>
            <person name="Luo F."/>
            <person name="Guo L."/>
            <person name="Lv X."/>
            <person name="Deng C."/>
            <person name="Zhou C."/>
            <person name="Fan Y."/>
            <person name="Li X."/>
            <person name="Huang L."/>
            <person name="Hu Y."/>
            <person name="Liang C."/>
            <person name="Hu X."/>
            <person name="Xu J."/>
            <person name="Yu X."/>
        </authorList>
    </citation>
    <scope>NUCLEOTIDE SEQUENCE [LARGE SCALE GENOMIC DNA]</scope>
    <source>
        <strain evidence="1">Henan</strain>
    </source>
</reference>
<organism evidence="1 2">
    <name type="scientific">Clonorchis sinensis</name>
    <name type="common">Chinese liver fluke</name>
    <dbReference type="NCBI Taxonomy" id="79923"/>
    <lineage>
        <taxon>Eukaryota</taxon>
        <taxon>Metazoa</taxon>
        <taxon>Spiralia</taxon>
        <taxon>Lophotrochozoa</taxon>
        <taxon>Platyhelminthes</taxon>
        <taxon>Trematoda</taxon>
        <taxon>Digenea</taxon>
        <taxon>Opisthorchiida</taxon>
        <taxon>Opisthorchiata</taxon>
        <taxon>Opisthorchiidae</taxon>
        <taxon>Clonorchis</taxon>
    </lineage>
</organism>
<dbReference type="AlphaFoldDB" id="G7YXT1"/>
<dbReference type="EMBL" id="DF145021">
    <property type="protein sequence ID" value="GAA57761.1"/>
    <property type="molecule type" value="Genomic_DNA"/>
</dbReference>
<proteinExistence type="predicted"/>
<feature type="non-terminal residue" evidence="1">
    <location>
        <position position="1"/>
    </location>
</feature>
<name>G7YXT1_CLOSI</name>